<dbReference type="Proteomes" id="UP000410492">
    <property type="component" value="Unassembled WGS sequence"/>
</dbReference>
<dbReference type="PANTHER" id="PTHR35826:SF1">
    <property type="entry name" value="PROTEIN ATP6V1FNB-LIKE"/>
    <property type="match status" value="1"/>
</dbReference>
<dbReference type="OrthoDB" id="410807at2759"/>
<feature type="domain" description="Sperm microtubule inner protein 1 C-terminal" evidence="1">
    <location>
        <begin position="67"/>
        <end position="176"/>
    </location>
</feature>
<evidence type="ECO:0000259" key="1">
    <source>
        <dbReference type="Pfam" id="PF22589"/>
    </source>
</evidence>
<dbReference type="InterPro" id="IPR054323">
    <property type="entry name" value="SPMIP1_C"/>
</dbReference>
<reference evidence="2 3" key="1">
    <citation type="submission" date="2019-01" db="EMBL/GenBank/DDBJ databases">
        <authorList>
            <person name="Sayadi A."/>
        </authorList>
    </citation>
    <scope>NUCLEOTIDE SEQUENCE [LARGE SCALE GENOMIC DNA]</scope>
</reference>
<proteinExistence type="predicted"/>
<accession>A0A653CI44</accession>
<name>A0A653CI44_CALMS</name>
<evidence type="ECO:0000313" key="3">
    <source>
        <dbReference type="Proteomes" id="UP000410492"/>
    </source>
</evidence>
<dbReference type="PANTHER" id="PTHR35826">
    <property type="entry name" value="PROTEIN ATP6V1FNB-LIKE"/>
    <property type="match status" value="1"/>
</dbReference>
<evidence type="ECO:0000313" key="2">
    <source>
        <dbReference type="EMBL" id="VEN47449.1"/>
    </source>
</evidence>
<dbReference type="AlphaFoldDB" id="A0A653CI44"/>
<sequence length="194" mass="22882">MSKSTAQRGIDPRLQKSWAHAIEKEDTLRLNWFRKNEVRLNEIANKPPTRAVPDEVKSQVEQQTVDNFRNADRKPRIKVYDPEPMDPGALQNIMKPVDPAVTKLIYTGANKEGRINYLHERVKLTPDQRYYFTECSSWVYGWKMWNNVKTMKKYGFGRQQVIKESFYRRRGVERDPDWYTEPAVFSPTVCTCSF</sequence>
<dbReference type="Pfam" id="PF22589">
    <property type="entry name" value="SPMIP1"/>
    <property type="match status" value="1"/>
</dbReference>
<protein>
    <recommendedName>
        <fullName evidence="1">Sperm microtubule inner protein 1 C-terminal domain-containing protein</fullName>
    </recommendedName>
</protein>
<gene>
    <name evidence="2" type="ORF">CALMAC_LOCUS9217</name>
</gene>
<organism evidence="2 3">
    <name type="scientific">Callosobruchus maculatus</name>
    <name type="common">Southern cowpea weevil</name>
    <name type="synonym">Pulse bruchid</name>
    <dbReference type="NCBI Taxonomy" id="64391"/>
    <lineage>
        <taxon>Eukaryota</taxon>
        <taxon>Metazoa</taxon>
        <taxon>Ecdysozoa</taxon>
        <taxon>Arthropoda</taxon>
        <taxon>Hexapoda</taxon>
        <taxon>Insecta</taxon>
        <taxon>Pterygota</taxon>
        <taxon>Neoptera</taxon>
        <taxon>Endopterygota</taxon>
        <taxon>Coleoptera</taxon>
        <taxon>Polyphaga</taxon>
        <taxon>Cucujiformia</taxon>
        <taxon>Chrysomeloidea</taxon>
        <taxon>Chrysomelidae</taxon>
        <taxon>Bruchinae</taxon>
        <taxon>Bruchini</taxon>
        <taxon>Callosobruchus</taxon>
    </lineage>
</organism>
<keyword evidence="3" id="KW-1185">Reference proteome</keyword>
<dbReference type="EMBL" id="CAACVG010007875">
    <property type="protein sequence ID" value="VEN47449.1"/>
    <property type="molecule type" value="Genomic_DNA"/>
</dbReference>